<dbReference type="Pfam" id="PF09842">
    <property type="entry name" value="DUF2069"/>
    <property type="match status" value="1"/>
</dbReference>
<evidence type="ECO:0000313" key="2">
    <source>
        <dbReference type="EMBL" id="TVO65569.1"/>
    </source>
</evidence>
<evidence type="ECO:0000256" key="1">
    <source>
        <dbReference type="SAM" id="Phobius"/>
    </source>
</evidence>
<dbReference type="RefSeq" id="WP_144347784.1">
    <property type="nucleotide sequence ID" value="NZ_VMKP01000002.1"/>
</dbReference>
<gene>
    <name evidence="2" type="ORF">FPL11_05755</name>
</gene>
<keyword evidence="1" id="KW-0472">Membrane</keyword>
<proteinExistence type="predicted"/>
<organism evidence="2 3">
    <name type="scientific">Spiribacter aquaticus</name>
    <dbReference type="NCBI Taxonomy" id="1935996"/>
    <lineage>
        <taxon>Bacteria</taxon>
        <taxon>Pseudomonadati</taxon>
        <taxon>Pseudomonadota</taxon>
        <taxon>Gammaproteobacteria</taxon>
        <taxon>Chromatiales</taxon>
        <taxon>Ectothiorhodospiraceae</taxon>
        <taxon>Spiribacter</taxon>
    </lineage>
</organism>
<evidence type="ECO:0000313" key="3">
    <source>
        <dbReference type="Proteomes" id="UP000316688"/>
    </source>
</evidence>
<sequence>MKAVKGKPPAAAGETAREVAASRLYWMAAGCYVALTALLFAWLIWLAPPPESLRSPVLLIFLLPLVLGLRGVLHRRRYTLQWTGMLILLYFIHGLLAATGAAPQRWLGAAEILLTLGYFSAVMLILRRGKQRHKAGQSAG</sequence>
<keyword evidence="1" id="KW-0812">Transmembrane</keyword>
<comment type="caution">
    <text evidence="2">The sequence shown here is derived from an EMBL/GenBank/DDBJ whole genome shotgun (WGS) entry which is preliminary data.</text>
</comment>
<reference evidence="2 3" key="1">
    <citation type="submission" date="2019-07" db="EMBL/GenBank/DDBJ databases">
        <title>Reclasification of Spiribacter aquaticus.</title>
        <authorList>
            <person name="Leon M.J."/>
            <person name="Sanchez-Porro C."/>
            <person name="Ventosa A."/>
        </authorList>
    </citation>
    <scope>NUCLEOTIDE SEQUENCE [LARGE SCALE GENOMIC DNA]</scope>
    <source>
        <strain evidence="2 3">SP30</strain>
    </source>
</reference>
<feature type="transmembrane region" description="Helical" evidence="1">
    <location>
        <begin position="80"/>
        <end position="100"/>
    </location>
</feature>
<keyword evidence="1" id="KW-1133">Transmembrane helix</keyword>
<dbReference type="InterPro" id="IPR018643">
    <property type="entry name" value="DUF2069_membrane"/>
</dbReference>
<dbReference type="AlphaFoldDB" id="A0A557RK75"/>
<dbReference type="Proteomes" id="UP000316688">
    <property type="component" value="Unassembled WGS sequence"/>
</dbReference>
<feature type="transmembrane region" description="Helical" evidence="1">
    <location>
        <begin position="53"/>
        <end position="73"/>
    </location>
</feature>
<keyword evidence="3" id="KW-1185">Reference proteome</keyword>
<name>A0A557RK75_9GAMM</name>
<protein>
    <submittedName>
        <fullName evidence="2">DUF2069 domain-containing protein</fullName>
    </submittedName>
</protein>
<accession>A0A557RK75</accession>
<dbReference type="EMBL" id="VMKP01000002">
    <property type="protein sequence ID" value="TVO65569.1"/>
    <property type="molecule type" value="Genomic_DNA"/>
</dbReference>
<feature type="transmembrane region" description="Helical" evidence="1">
    <location>
        <begin position="24"/>
        <end position="47"/>
    </location>
</feature>
<feature type="transmembrane region" description="Helical" evidence="1">
    <location>
        <begin position="106"/>
        <end position="126"/>
    </location>
</feature>